<dbReference type="EMBL" id="SPQQ01000004">
    <property type="protein sequence ID" value="TGE37833.1"/>
    <property type="molecule type" value="Genomic_DNA"/>
</dbReference>
<dbReference type="Proteomes" id="UP000298460">
    <property type="component" value="Unassembled WGS sequence"/>
</dbReference>
<comment type="pathway">
    <text evidence="1 11">Metabolic intermediate biosynthesis; chorismate biosynthesis; chorismate from D-erythrose 4-phosphate and phosphoenolpyruvate: step 5/7.</text>
</comment>
<evidence type="ECO:0000256" key="11">
    <source>
        <dbReference type="HAMAP-Rule" id="MF_00109"/>
    </source>
</evidence>
<dbReference type="HAMAP" id="MF_00109">
    <property type="entry name" value="Shikimate_kinase"/>
    <property type="match status" value="1"/>
</dbReference>
<dbReference type="OrthoDB" id="9800332at2"/>
<sequence length="178" mass="19809">MRNIVLIGFMGTGKSTVGKRLAQSLAWDFVDTDCVIGEVTSLSVTEIFRRHGETRFRSEERIVVARLSQQGQIVIATGGGTVVDSRNLEALSQNGIIINLHASMEAILSRIGHKNDRPLLKGTREAIEKLWTERQVCYAQADFTVDTSQKNIDEVVSEILARLGRMTDNNEFTRVSES</sequence>
<keyword evidence="7 11" id="KW-0418">Kinase</keyword>
<dbReference type="PRINTS" id="PR01100">
    <property type="entry name" value="SHIKIMTKNASE"/>
</dbReference>
<gene>
    <name evidence="11" type="primary">aroK</name>
    <name evidence="12" type="ORF">E4K67_14100</name>
</gene>
<comment type="function">
    <text evidence="11">Catalyzes the specific phosphorylation of the 3-hydroxyl group of shikimic acid using ATP as a cosubstrate.</text>
</comment>
<evidence type="ECO:0000313" key="13">
    <source>
        <dbReference type="Proteomes" id="UP000298460"/>
    </source>
</evidence>
<dbReference type="GO" id="GO:0005829">
    <property type="term" value="C:cytosol"/>
    <property type="evidence" value="ECO:0007669"/>
    <property type="project" value="TreeGrafter"/>
</dbReference>
<keyword evidence="11" id="KW-0963">Cytoplasm</keyword>
<reference evidence="12 13" key="1">
    <citation type="submission" date="2019-03" db="EMBL/GenBank/DDBJ databases">
        <title>Draft Genome Sequence of Desulfosporosinus fructosivorans Strain 63.6F, Isolated from Marine Sediment in the Baltic Sea.</title>
        <authorList>
            <person name="Hausmann B."/>
            <person name="Vandieken V."/>
            <person name="Pjevac P."/>
            <person name="Schreck K."/>
            <person name="Herbold C.W."/>
            <person name="Loy A."/>
        </authorList>
    </citation>
    <scope>NUCLEOTIDE SEQUENCE [LARGE SCALE GENOMIC DNA]</scope>
    <source>
        <strain evidence="12 13">63.6F</strain>
    </source>
</reference>
<keyword evidence="5 11" id="KW-0808">Transferase</keyword>
<dbReference type="RefSeq" id="WP_135547723.1">
    <property type="nucleotide sequence ID" value="NZ_SPQQ01000004.1"/>
</dbReference>
<comment type="catalytic activity">
    <reaction evidence="10 11">
        <text>shikimate + ATP = 3-phosphoshikimate + ADP + H(+)</text>
        <dbReference type="Rhea" id="RHEA:13121"/>
        <dbReference type="ChEBI" id="CHEBI:15378"/>
        <dbReference type="ChEBI" id="CHEBI:30616"/>
        <dbReference type="ChEBI" id="CHEBI:36208"/>
        <dbReference type="ChEBI" id="CHEBI:145989"/>
        <dbReference type="ChEBI" id="CHEBI:456216"/>
        <dbReference type="EC" id="2.7.1.71"/>
    </reaction>
</comment>
<evidence type="ECO:0000256" key="2">
    <source>
        <dbReference type="ARBA" id="ARBA00006997"/>
    </source>
</evidence>
<proteinExistence type="inferred from homology"/>
<keyword evidence="6 11" id="KW-0547">Nucleotide-binding</keyword>
<dbReference type="InterPro" id="IPR000623">
    <property type="entry name" value="Shikimate_kinase/TSH1"/>
</dbReference>
<name>A0A4Z0R6V6_9FIRM</name>
<keyword evidence="9 11" id="KW-0057">Aromatic amino acid biosynthesis</keyword>
<keyword evidence="8 11" id="KW-0067">ATP-binding</keyword>
<feature type="binding site" evidence="11">
    <location>
        <begin position="11"/>
        <end position="16"/>
    </location>
    <ligand>
        <name>ATP</name>
        <dbReference type="ChEBI" id="CHEBI:30616"/>
    </ligand>
</feature>
<comment type="similarity">
    <text evidence="2 11">Belongs to the shikimate kinase family.</text>
</comment>
<feature type="binding site" evidence="11">
    <location>
        <position position="15"/>
    </location>
    <ligand>
        <name>Mg(2+)</name>
        <dbReference type="ChEBI" id="CHEBI:18420"/>
    </ligand>
</feature>
<feature type="binding site" evidence="11">
    <location>
        <position position="57"/>
    </location>
    <ligand>
        <name>substrate</name>
    </ligand>
</feature>
<evidence type="ECO:0000256" key="9">
    <source>
        <dbReference type="ARBA" id="ARBA00023141"/>
    </source>
</evidence>
<organism evidence="12 13">
    <name type="scientific">Desulfosporosinus fructosivorans</name>
    <dbReference type="NCBI Taxonomy" id="2018669"/>
    <lineage>
        <taxon>Bacteria</taxon>
        <taxon>Bacillati</taxon>
        <taxon>Bacillota</taxon>
        <taxon>Clostridia</taxon>
        <taxon>Eubacteriales</taxon>
        <taxon>Desulfitobacteriaceae</taxon>
        <taxon>Desulfosporosinus</taxon>
    </lineage>
</organism>
<evidence type="ECO:0000256" key="7">
    <source>
        <dbReference type="ARBA" id="ARBA00022777"/>
    </source>
</evidence>
<dbReference type="Gene3D" id="3.40.50.300">
    <property type="entry name" value="P-loop containing nucleotide triphosphate hydrolases"/>
    <property type="match status" value="1"/>
</dbReference>
<dbReference type="UniPathway" id="UPA00053">
    <property type="reaction ID" value="UER00088"/>
</dbReference>
<dbReference type="PANTHER" id="PTHR21087">
    <property type="entry name" value="SHIKIMATE KINASE"/>
    <property type="match status" value="1"/>
</dbReference>
<dbReference type="PANTHER" id="PTHR21087:SF16">
    <property type="entry name" value="SHIKIMATE KINASE 1, CHLOROPLASTIC"/>
    <property type="match status" value="1"/>
</dbReference>
<evidence type="ECO:0000256" key="5">
    <source>
        <dbReference type="ARBA" id="ARBA00022679"/>
    </source>
</evidence>
<dbReference type="CDD" id="cd00464">
    <property type="entry name" value="SK"/>
    <property type="match status" value="1"/>
</dbReference>
<keyword evidence="11" id="KW-0479">Metal-binding</keyword>
<dbReference type="GO" id="GO:0009073">
    <property type="term" value="P:aromatic amino acid family biosynthetic process"/>
    <property type="evidence" value="ECO:0007669"/>
    <property type="project" value="UniProtKB-KW"/>
</dbReference>
<evidence type="ECO:0000256" key="1">
    <source>
        <dbReference type="ARBA" id="ARBA00004842"/>
    </source>
</evidence>
<dbReference type="GO" id="GO:0005524">
    <property type="term" value="F:ATP binding"/>
    <property type="evidence" value="ECO:0007669"/>
    <property type="project" value="UniProtKB-UniRule"/>
</dbReference>
<comment type="caution">
    <text evidence="12">The sequence shown here is derived from an EMBL/GenBank/DDBJ whole genome shotgun (WGS) entry which is preliminary data.</text>
</comment>
<dbReference type="GO" id="GO:0008652">
    <property type="term" value="P:amino acid biosynthetic process"/>
    <property type="evidence" value="ECO:0007669"/>
    <property type="project" value="UniProtKB-KW"/>
</dbReference>
<feature type="binding site" evidence="11">
    <location>
        <position position="117"/>
    </location>
    <ligand>
        <name>ATP</name>
        <dbReference type="ChEBI" id="CHEBI:30616"/>
    </ligand>
</feature>
<evidence type="ECO:0000256" key="8">
    <source>
        <dbReference type="ARBA" id="ARBA00022840"/>
    </source>
</evidence>
<dbReference type="Pfam" id="PF01202">
    <property type="entry name" value="SKI"/>
    <property type="match status" value="1"/>
</dbReference>
<protein>
    <recommendedName>
        <fullName evidence="3 11">Shikimate kinase</fullName>
        <shortName evidence="11">SK</shortName>
        <ecNumber evidence="3 11">2.7.1.71</ecNumber>
    </recommendedName>
</protein>
<dbReference type="GO" id="GO:0009423">
    <property type="term" value="P:chorismate biosynthetic process"/>
    <property type="evidence" value="ECO:0007669"/>
    <property type="project" value="UniProtKB-UniRule"/>
</dbReference>
<dbReference type="GO" id="GO:0000287">
    <property type="term" value="F:magnesium ion binding"/>
    <property type="evidence" value="ECO:0007669"/>
    <property type="project" value="UniProtKB-UniRule"/>
</dbReference>
<comment type="cofactor">
    <cofactor evidence="11">
        <name>Mg(2+)</name>
        <dbReference type="ChEBI" id="CHEBI:18420"/>
    </cofactor>
    <text evidence="11">Binds 1 Mg(2+) ion per subunit.</text>
</comment>
<comment type="subunit">
    <text evidence="11">Monomer.</text>
</comment>
<comment type="subcellular location">
    <subcellularLocation>
        <location evidence="11">Cytoplasm</location>
    </subcellularLocation>
</comment>
<comment type="caution">
    <text evidence="11">Lacks conserved residue(s) required for the propagation of feature annotation.</text>
</comment>
<keyword evidence="4 11" id="KW-0028">Amino-acid biosynthesis</keyword>
<evidence type="ECO:0000256" key="4">
    <source>
        <dbReference type="ARBA" id="ARBA00022605"/>
    </source>
</evidence>
<dbReference type="InterPro" id="IPR031322">
    <property type="entry name" value="Shikimate/glucono_kinase"/>
</dbReference>
<feature type="binding site" evidence="11">
    <location>
        <position position="33"/>
    </location>
    <ligand>
        <name>substrate</name>
    </ligand>
</feature>
<keyword evidence="13" id="KW-1185">Reference proteome</keyword>
<dbReference type="PROSITE" id="PS01128">
    <property type="entry name" value="SHIKIMATE_KINASE"/>
    <property type="match status" value="1"/>
</dbReference>
<evidence type="ECO:0000313" key="12">
    <source>
        <dbReference type="EMBL" id="TGE37833.1"/>
    </source>
</evidence>
<evidence type="ECO:0000256" key="3">
    <source>
        <dbReference type="ARBA" id="ARBA00012154"/>
    </source>
</evidence>
<dbReference type="GO" id="GO:0004765">
    <property type="term" value="F:shikimate kinase activity"/>
    <property type="evidence" value="ECO:0007669"/>
    <property type="project" value="UniProtKB-UniRule"/>
</dbReference>
<dbReference type="AlphaFoldDB" id="A0A4Z0R6V6"/>
<dbReference type="InterPro" id="IPR023000">
    <property type="entry name" value="Shikimate_kinase_CS"/>
</dbReference>
<dbReference type="EC" id="2.7.1.71" evidence="3 11"/>
<evidence type="ECO:0000256" key="10">
    <source>
        <dbReference type="ARBA" id="ARBA00048567"/>
    </source>
</evidence>
<feature type="binding site" evidence="11">
    <location>
        <position position="79"/>
    </location>
    <ligand>
        <name>substrate</name>
    </ligand>
</feature>
<dbReference type="SUPFAM" id="SSF52540">
    <property type="entry name" value="P-loop containing nucleoside triphosphate hydrolases"/>
    <property type="match status" value="1"/>
</dbReference>
<dbReference type="InterPro" id="IPR027417">
    <property type="entry name" value="P-loop_NTPase"/>
</dbReference>
<keyword evidence="11" id="KW-0460">Magnesium</keyword>
<feature type="binding site" evidence="11">
    <location>
        <position position="134"/>
    </location>
    <ligand>
        <name>substrate</name>
    </ligand>
</feature>
<evidence type="ECO:0000256" key="6">
    <source>
        <dbReference type="ARBA" id="ARBA00022741"/>
    </source>
</evidence>
<accession>A0A4Z0R6V6</accession>